<proteinExistence type="predicted"/>
<evidence type="ECO:0000313" key="2">
    <source>
        <dbReference type="EMBL" id="KAG7094643.1"/>
    </source>
</evidence>
<name>A0A9P7S3R7_9AGAR</name>
<dbReference type="GeneID" id="66074543"/>
<reference evidence="2" key="1">
    <citation type="journal article" date="2021" name="Genome Biol. Evol.">
        <title>The assembled and annotated genome of the fairy-ring fungus Marasmius oreades.</title>
        <authorList>
            <person name="Hiltunen M."/>
            <person name="Ament-Velasquez S.L."/>
            <person name="Johannesson H."/>
        </authorList>
    </citation>
    <scope>NUCLEOTIDE SEQUENCE</scope>
    <source>
        <strain evidence="2">03SP1</strain>
    </source>
</reference>
<keyword evidence="3" id="KW-1185">Reference proteome</keyword>
<dbReference type="KEGG" id="more:E1B28_005467"/>
<protein>
    <submittedName>
        <fullName evidence="2">Uncharacterized protein</fullName>
    </submittedName>
</protein>
<feature type="compositionally biased region" description="Acidic residues" evidence="1">
    <location>
        <begin position="457"/>
        <end position="466"/>
    </location>
</feature>
<organism evidence="2 3">
    <name type="scientific">Marasmius oreades</name>
    <name type="common">fairy-ring Marasmius</name>
    <dbReference type="NCBI Taxonomy" id="181124"/>
    <lineage>
        <taxon>Eukaryota</taxon>
        <taxon>Fungi</taxon>
        <taxon>Dikarya</taxon>
        <taxon>Basidiomycota</taxon>
        <taxon>Agaricomycotina</taxon>
        <taxon>Agaricomycetes</taxon>
        <taxon>Agaricomycetidae</taxon>
        <taxon>Agaricales</taxon>
        <taxon>Marasmiineae</taxon>
        <taxon>Marasmiaceae</taxon>
        <taxon>Marasmius</taxon>
    </lineage>
</organism>
<accession>A0A9P7S3R7</accession>
<comment type="caution">
    <text evidence="2">The sequence shown here is derived from an EMBL/GenBank/DDBJ whole genome shotgun (WGS) entry which is preliminary data.</text>
</comment>
<evidence type="ECO:0000313" key="3">
    <source>
        <dbReference type="Proteomes" id="UP001049176"/>
    </source>
</evidence>
<dbReference type="Proteomes" id="UP001049176">
    <property type="component" value="Chromosome 3"/>
</dbReference>
<feature type="compositionally biased region" description="Low complexity" evidence="1">
    <location>
        <begin position="494"/>
        <end position="507"/>
    </location>
</feature>
<feature type="compositionally biased region" description="Low complexity" evidence="1">
    <location>
        <begin position="394"/>
        <end position="406"/>
    </location>
</feature>
<sequence length="715" mass="79774">MKSPRDFLCRDPHLPSQTTLQGSLSSSQSTHWYSQFHDHDVYDDKYVGSSSDVQSQIDLLARLRIIEQLQGFCLPRFRNSVPDDILTDILNWMCLCFCPNPSSDDVSIALALYSGQITVYIGSTPNSPSLSSLQTTKNIFKSTLKRVILSGVSSAYPTSTTTTPPVATAVILLRMVVNIGWKRIQRKISLLGNTDGDPEQTGSRFVSLVRSWLFYRPEGERSKAFADKALSDCGDIARTTDYMVQSFWIVLDQADMCTDDMGDEQRFQYLTSIMRACDMFIQSTFFDDLLNHHTFRITLKQADLIFLHTLLRRFSHIASYHSGAVKFAIIGVPFIHEVLGESGIKAFLEDRPKGGIVFELISEYQGHQSPRHTSRSESERPSPPNGQGNHSRKLPASPTPATALPSRNIRSYTWQESPSELLPSILGLCDNDGSRGAGTSKRSSRSGFGGKSRATSGDDDDDEEDYNGNYGPRSTQPHSREGSTDTDNSSGTCESSDYTASTTSTTSTEDESGSKSGPSAERNHHYHHRTRNTYRELRRLDRKLQLELLSSDVISEAWVPGNTVTVKCHSVLQLIHHLDSPGWGGGGGVDVLAQTVGTSKPVCWMCGKYIKCLEAWYLLTEDEDEDEDGDTGDLGEGEDVNAKLMNNKPAAAPRWKREREEKIPKKWYLSKPSGKVRHDWLIPLEAPPEVVDAVIEDAQKEMERVVEEVAFDRYL</sequence>
<dbReference type="OrthoDB" id="2867883at2759"/>
<dbReference type="RefSeq" id="XP_043011113.1">
    <property type="nucleotide sequence ID" value="XM_043150029.1"/>
</dbReference>
<feature type="region of interest" description="Disordered" evidence="1">
    <location>
        <begin position="366"/>
        <end position="406"/>
    </location>
</feature>
<gene>
    <name evidence="2" type="ORF">E1B28_005467</name>
</gene>
<evidence type="ECO:0000256" key="1">
    <source>
        <dbReference type="SAM" id="MobiDB-lite"/>
    </source>
</evidence>
<feature type="region of interest" description="Disordered" evidence="1">
    <location>
        <begin position="433"/>
        <end position="533"/>
    </location>
</feature>
<dbReference type="AlphaFoldDB" id="A0A9P7S3R7"/>
<dbReference type="EMBL" id="CM032183">
    <property type="protein sequence ID" value="KAG7094643.1"/>
    <property type="molecule type" value="Genomic_DNA"/>
</dbReference>